<reference evidence="2 3" key="1">
    <citation type="submission" date="2020-07" db="EMBL/GenBank/DDBJ databases">
        <title>Sequencing the genomes of 1000 actinobacteria strains.</title>
        <authorList>
            <person name="Klenk H.-P."/>
        </authorList>
    </citation>
    <scope>NUCLEOTIDE SEQUENCE [LARGE SCALE GENOMIC DNA]</scope>
    <source>
        <strain evidence="2 3">DSM 26154</strain>
    </source>
</reference>
<evidence type="ECO:0000313" key="3">
    <source>
        <dbReference type="Proteomes" id="UP000554054"/>
    </source>
</evidence>
<keyword evidence="3" id="KW-1185">Reference proteome</keyword>
<keyword evidence="1" id="KW-1133">Transmembrane helix</keyword>
<proteinExistence type="predicted"/>
<feature type="transmembrane region" description="Helical" evidence="1">
    <location>
        <begin position="98"/>
        <end position="119"/>
    </location>
</feature>
<keyword evidence="1" id="KW-0812">Transmembrane</keyword>
<accession>A0A852VY25</accession>
<feature type="transmembrane region" description="Helical" evidence="1">
    <location>
        <begin position="125"/>
        <end position="147"/>
    </location>
</feature>
<comment type="caution">
    <text evidence="2">The sequence shown here is derived from an EMBL/GenBank/DDBJ whole genome shotgun (WGS) entry which is preliminary data.</text>
</comment>
<feature type="transmembrane region" description="Helical" evidence="1">
    <location>
        <begin position="33"/>
        <end position="51"/>
    </location>
</feature>
<evidence type="ECO:0000313" key="2">
    <source>
        <dbReference type="EMBL" id="NYF98411.1"/>
    </source>
</evidence>
<protein>
    <submittedName>
        <fullName evidence="2">Putative membrane protein YczE</fullName>
    </submittedName>
</protein>
<dbReference type="InterPro" id="IPR038750">
    <property type="entry name" value="YczE/YyaS-like"/>
</dbReference>
<gene>
    <name evidence="2" type="ORF">BJY20_001803</name>
</gene>
<dbReference type="PANTHER" id="PTHR40078:SF1">
    <property type="entry name" value="INTEGRAL MEMBRANE PROTEIN"/>
    <property type="match status" value="1"/>
</dbReference>
<dbReference type="RefSeq" id="WP_185991227.1">
    <property type="nucleotide sequence ID" value="NZ_JACCAE010000001.1"/>
</dbReference>
<sequence length="231" mass="24116">MTNDGTTTTRRGRELADIGPLAQLRAGRLGVRLPMLLVGLFLYGTSMAMVIRGTLGQIPWDVLHVGVSKHVPLTFGMIVIGVSLLVLLSWIPLRQKPGIGTIGNALLIGPSADIVLSLIEPPEALGWRIALLVGGVVLNGIATGMYIGSQFGPGPRDGLMTGLAKATGGSLRVVRTGIEVTVVVVGWFLGGVVGVGTVLYAVAIGPLAQLFLPLFTVDLRVPRPDGGRTET</sequence>
<dbReference type="Proteomes" id="UP000554054">
    <property type="component" value="Unassembled WGS sequence"/>
</dbReference>
<dbReference type="AlphaFoldDB" id="A0A852VY25"/>
<name>A0A852VY25_9MICO</name>
<keyword evidence="1" id="KW-0472">Membrane</keyword>
<organism evidence="2 3">
    <name type="scientific">Janibacter cremeus</name>
    <dbReference type="NCBI Taxonomy" id="1285192"/>
    <lineage>
        <taxon>Bacteria</taxon>
        <taxon>Bacillati</taxon>
        <taxon>Actinomycetota</taxon>
        <taxon>Actinomycetes</taxon>
        <taxon>Micrococcales</taxon>
        <taxon>Intrasporangiaceae</taxon>
        <taxon>Janibacter</taxon>
    </lineage>
</organism>
<dbReference type="PANTHER" id="PTHR40078">
    <property type="entry name" value="INTEGRAL MEMBRANE PROTEIN-RELATED"/>
    <property type="match status" value="1"/>
</dbReference>
<dbReference type="EMBL" id="JACCAE010000001">
    <property type="protein sequence ID" value="NYF98411.1"/>
    <property type="molecule type" value="Genomic_DNA"/>
</dbReference>
<dbReference type="Pfam" id="PF19700">
    <property type="entry name" value="DUF6198"/>
    <property type="match status" value="1"/>
</dbReference>
<feature type="transmembrane region" description="Helical" evidence="1">
    <location>
        <begin position="71"/>
        <end position="91"/>
    </location>
</feature>
<feature type="transmembrane region" description="Helical" evidence="1">
    <location>
        <begin position="180"/>
        <end position="203"/>
    </location>
</feature>
<evidence type="ECO:0000256" key="1">
    <source>
        <dbReference type="SAM" id="Phobius"/>
    </source>
</evidence>